<dbReference type="SMART" id="SM01008">
    <property type="entry name" value="Ald_Xan_dh_C"/>
    <property type="match status" value="1"/>
</dbReference>
<keyword evidence="2" id="KW-0560">Oxidoreductase</keyword>
<dbReference type="KEGG" id="noa:BKM31_10845"/>
<name>A0A1U9ZVE2_9ACTN</name>
<evidence type="ECO:0000313" key="5">
    <source>
        <dbReference type="Proteomes" id="UP000190797"/>
    </source>
</evidence>
<dbReference type="GO" id="GO:0005506">
    <property type="term" value="F:iron ion binding"/>
    <property type="evidence" value="ECO:0007669"/>
    <property type="project" value="InterPro"/>
</dbReference>
<accession>A0A1U9ZVE2</accession>
<dbReference type="InterPro" id="IPR037165">
    <property type="entry name" value="AldOxase/xan_DH_Mopterin-bd_sf"/>
</dbReference>
<keyword evidence="5" id="KW-1185">Reference proteome</keyword>
<reference evidence="5" key="1">
    <citation type="journal article" date="2017" name="Med. Chem. Commun.">
        <title>Nonomuraea sp. ATCC 55076 harbours the largest actinomycete chromosome to date and the kistamicin biosynthetic gene cluster.</title>
        <authorList>
            <person name="Nazari B."/>
            <person name="Forneris C.C."/>
            <person name="Gibson M.I."/>
            <person name="Moon K."/>
            <person name="Schramma K.R."/>
            <person name="Seyedsayamdost M.R."/>
        </authorList>
    </citation>
    <scope>NUCLEOTIDE SEQUENCE [LARGE SCALE GENOMIC DNA]</scope>
    <source>
        <strain evidence="5">ATCC 55076</strain>
    </source>
</reference>
<dbReference type="InterPro" id="IPR036856">
    <property type="entry name" value="Ald_Oxase/Xan_DH_a/b_sf"/>
</dbReference>
<dbReference type="AlphaFoldDB" id="A0A1U9ZVE2"/>
<proteinExistence type="predicted"/>
<dbReference type="Pfam" id="PF02738">
    <property type="entry name" value="MoCoBD_1"/>
    <property type="match status" value="1"/>
</dbReference>
<evidence type="ECO:0000313" key="4">
    <source>
        <dbReference type="EMBL" id="AQZ61902.1"/>
    </source>
</evidence>
<evidence type="ECO:0000259" key="3">
    <source>
        <dbReference type="SMART" id="SM01008"/>
    </source>
</evidence>
<dbReference type="Proteomes" id="UP000190797">
    <property type="component" value="Chromosome"/>
</dbReference>
<dbReference type="RefSeq" id="WP_080038038.1">
    <property type="nucleotide sequence ID" value="NZ_CP017717.1"/>
</dbReference>
<dbReference type="Pfam" id="PF20256">
    <property type="entry name" value="MoCoBD_2"/>
    <property type="match status" value="2"/>
</dbReference>
<gene>
    <name evidence="4" type="ORF">BKM31_10845</name>
</gene>
<dbReference type="InterPro" id="IPR016208">
    <property type="entry name" value="Ald_Oxase/xanthine_DH-like"/>
</dbReference>
<evidence type="ECO:0000256" key="2">
    <source>
        <dbReference type="ARBA" id="ARBA00023002"/>
    </source>
</evidence>
<dbReference type="PANTHER" id="PTHR11908:SF132">
    <property type="entry name" value="ALDEHYDE OXIDASE 1-RELATED"/>
    <property type="match status" value="1"/>
</dbReference>
<dbReference type="InterPro" id="IPR008274">
    <property type="entry name" value="AldOxase/xan_DH_MoCoBD1"/>
</dbReference>
<dbReference type="EMBL" id="CP017717">
    <property type="protein sequence ID" value="AQZ61902.1"/>
    <property type="molecule type" value="Genomic_DNA"/>
</dbReference>
<dbReference type="InterPro" id="IPR046867">
    <property type="entry name" value="AldOxase/xan_DH_MoCoBD2"/>
</dbReference>
<dbReference type="Pfam" id="PF01315">
    <property type="entry name" value="Ald_Xan_dh_C"/>
    <property type="match status" value="1"/>
</dbReference>
<dbReference type="Gene3D" id="3.30.365.10">
    <property type="entry name" value="Aldehyde oxidase/xanthine dehydrogenase, molybdopterin binding domain"/>
    <property type="match status" value="4"/>
</dbReference>
<keyword evidence="1" id="KW-0500">Molybdenum</keyword>
<dbReference type="SUPFAM" id="SSF56003">
    <property type="entry name" value="Molybdenum cofactor-binding domain"/>
    <property type="match status" value="1"/>
</dbReference>
<evidence type="ECO:0000256" key="1">
    <source>
        <dbReference type="ARBA" id="ARBA00022505"/>
    </source>
</evidence>
<dbReference type="InterPro" id="IPR000674">
    <property type="entry name" value="Ald_Oxase/Xan_DH_a/b"/>
</dbReference>
<dbReference type="GO" id="GO:0016491">
    <property type="term" value="F:oxidoreductase activity"/>
    <property type="evidence" value="ECO:0007669"/>
    <property type="project" value="UniProtKB-KW"/>
</dbReference>
<dbReference type="STRING" id="1909395.BKM31_10845"/>
<organism evidence="4 5">
    <name type="scientific">[Actinomadura] parvosata subsp. kistnae</name>
    <dbReference type="NCBI Taxonomy" id="1909395"/>
    <lineage>
        <taxon>Bacteria</taxon>
        <taxon>Bacillati</taxon>
        <taxon>Actinomycetota</taxon>
        <taxon>Actinomycetes</taxon>
        <taxon>Streptosporangiales</taxon>
        <taxon>Streptosporangiaceae</taxon>
        <taxon>Nonomuraea</taxon>
    </lineage>
</organism>
<dbReference type="PANTHER" id="PTHR11908">
    <property type="entry name" value="XANTHINE DEHYDROGENASE"/>
    <property type="match status" value="1"/>
</dbReference>
<dbReference type="OrthoDB" id="9758509at2"/>
<protein>
    <submittedName>
        <fullName evidence="4">Oxidoreductase</fullName>
    </submittedName>
</protein>
<dbReference type="SUPFAM" id="SSF54665">
    <property type="entry name" value="CO dehydrogenase molybdoprotein N-domain-like"/>
    <property type="match status" value="1"/>
</dbReference>
<dbReference type="Gene3D" id="3.90.1170.50">
    <property type="entry name" value="Aldehyde oxidase/xanthine dehydrogenase, a/b hammerhead"/>
    <property type="match status" value="1"/>
</dbReference>
<sequence length="702" mass="74320">MNTTFTEAVGVARPRVEGRDKVTGAALYAADVPVPELLFGAVVLATIARGRVREIDVAAVQDMPGVVGVIDHRNAPRLDPETQHFFGPDGGLLLLQDDAVPFAGRPVALVVARTPEQAEAAARALPVRYDEEPHDTAFDAAHPAGRPAMTLFDGPVDVGDVTAELAGAEVVVAERYRTPEEHCGAMEPHSATAWWEGERLQAIDSDQGPFAVARVLAALFRLEPARVRVRTEHVGGGFGSKGMCGPQLILAAMAATLFRRPVRVTLTRAQVFLATAMRPMTEQVVRIGATADGRLRAIDHAAAFEISPLSEYIEGCTELTKTLYAAPAIRTRLTAVPLDVLPPFSMRAPGAAPGSFALECAIDELAERLGLDPIELRLRNEPAVGPASGLPFSGRNLVACLREGARRFGWETRDHRPRRRREGRLLVGTGVAASSFSAGAFPSTASITAEPDGTYRVLVGATDLGTGARTALTAIAADALGTTVERIRLRISDSELGPAWGAGGSRGTTSWAWAITQAAAELRARARDPDRPVTVTADTTGSLAGLAALERHSFSAVFAEVTADPATGEVRVRRLLGMFAVGRVVNPLMARSQVIGGMIGGLSMALHEEGLRDPVSGRHVNADFAGYHIAAHADVPDVEAGFVDDHEPGIPLGIKGVGEIGNVGTAAAIANAVWHATGTRVRTLPIRLDRVLEDGVHERFMP</sequence>
<feature type="domain" description="Aldehyde oxidase/xanthine dehydrogenase a/b hammerhead" evidence="3">
    <location>
        <begin position="23"/>
        <end position="133"/>
    </location>
</feature>